<dbReference type="Proteomes" id="UP000294673">
    <property type="component" value="Segment"/>
</dbReference>
<evidence type="ECO:0000313" key="1">
    <source>
        <dbReference type="EMBL" id="QBO63800.1"/>
    </source>
</evidence>
<reference evidence="1 2" key="1">
    <citation type="submission" date="2018-12" db="EMBL/GenBank/DDBJ databases">
        <title>Still something new to discover - new insights into E. coli phage diversity and taxonomy.</title>
        <authorList>
            <person name="Korf I.H.E."/>
            <person name="Adriaennsens E."/>
            <person name="Dreiseikelmann B."/>
            <person name="Kropinski A."/>
            <person name="Nimtz M."/>
            <person name="Meier-Kolthoff J.P."/>
            <person name="Rohde M."/>
            <person name="van Raaij M."/>
            <person name="Wittmann J."/>
        </authorList>
    </citation>
    <scope>NUCLEOTIDE SEQUENCE [LARGE SCALE GENOMIC DNA]</scope>
</reference>
<organism evidence="1 2">
    <name type="scientific">Escherichia phage vB_EcoM_Goslar</name>
    <dbReference type="NCBI Taxonomy" id="2502409"/>
    <lineage>
        <taxon>Viruses</taxon>
        <taxon>Duplodnaviria</taxon>
        <taxon>Heunggongvirae</taxon>
        <taxon>Uroviricota</taxon>
        <taxon>Caudoviricetes</taxon>
        <taxon>Chimalliviridae</taxon>
        <taxon>Goslarvirus</taxon>
        <taxon>Goslarvirus goslar</taxon>
    </lineage>
</organism>
<evidence type="ECO:0000313" key="2">
    <source>
        <dbReference type="Proteomes" id="UP000294673"/>
    </source>
</evidence>
<name>A0A482GDK2_BPGOS</name>
<protein>
    <submittedName>
        <fullName evidence="1">Uncharacterized protein</fullName>
    </submittedName>
</protein>
<gene>
    <name evidence="1" type="ORF">Goslar_00007</name>
</gene>
<sequence>MSNLNVEFTSTTPVMNGVGTETKIVLEPIPGLRDLGDFYQLMPRIRKALNSIDLDSNKDFQHDTENTDHVLLPSGIAKFTYTQTLKASDGEIRRFIVEVESA</sequence>
<accession>A0A482GDK2</accession>
<organismHost>
    <name type="scientific">Escherichia coli</name>
    <dbReference type="NCBI Taxonomy" id="562"/>
</organismHost>
<dbReference type="EMBL" id="MK327938">
    <property type="protein sequence ID" value="QBO63800.1"/>
    <property type="molecule type" value="Genomic_DNA"/>
</dbReference>
<keyword evidence="2" id="KW-1185">Reference proteome</keyword>
<proteinExistence type="predicted"/>